<feature type="compositionally biased region" description="Polar residues" evidence="1">
    <location>
        <begin position="65"/>
        <end position="77"/>
    </location>
</feature>
<accession>A0A447MYI3</accession>
<proteinExistence type="predicted"/>
<protein>
    <submittedName>
        <fullName evidence="2">Uncharacterized protein</fullName>
    </submittedName>
</protein>
<gene>
    <name evidence="2" type="ORF">NCTC129_02202</name>
</gene>
<feature type="compositionally biased region" description="Basic and acidic residues" evidence="1">
    <location>
        <begin position="41"/>
        <end position="50"/>
    </location>
</feature>
<evidence type="ECO:0000313" key="3">
    <source>
        <dbReference type="Proteomes" id="UP000282086"/>
    </source>
</evidence>
<organism evidence="2 3">
    <name type="scientific">Salmonella enterica I</name>
    <dbReference type="NCBI Taxonomy" id="59201"/>
    <lineage>
        <taxon>Bacteria</taxon>
        <taxon>Pseudomonadati</taxon>
        <taxon>Pseudomonadota</taxon>
        <taxon>Gammaproteobacteria</taxon>
        <taxon>Enterobacterales</taxon>
        <taxon>Enterobacteriaceae</taxon>
        <taxon>Salmonella</taxon>
    </lineage>
</organism>
<sequence length="77" mass="8188">MAAAITGFKRVKSSHGGNGARCGRGDGFREEASNHGRHAANSKDEQEQKAQYEPPSLKTSGVKPSPSSTASFMNHFP</sequence>
<name>A0A447MYI3_SALET</name>
<feature type="compositionally biased region" description="Basic and acidic residues" evidence="1">
    <location>
        <begin position="23"/>
        <end position="34"/>
    </location>
</feature>
<feature type="region of interest" description="Disordered" evidence="1">
    <location>
        <begin position="1"/>
        <end position="77"/>
    </location>
</feature>
<dbReference type="AlphaFoldDB" id="A0A447MYI3"/>
<reference evidence="2 3" key="1">
    <citation type="submission" date="2018-12" db="EMBL/GenBank/DDBJ databases">
        <authorList>
            <consortium name="Pathogen Informatics"/>
        </authorList>
    </citation>
    <scope>NUCLEOTIDE SEQUENCE [LARGE SCALE GENOMIC DNA]</scope>
    <source>
        <strain evidence="2 3">NCTC129</strain>
    </source>
</reference>
<evidence type="ECO:0000256" key="1">
    <source>
        <dbReference type="SAM" id="MobiDB-lite"/>
    </source>
</evidence>
<dbReference type="Proteomes" id="UP000282086">
    <property type="component" value="Chromosome"/>
</dbReference>
<dbReference type="EMBL" id="LR134140">
    <property type="protein sequence ID" value="VDZ96059.1"/>
    <property type="molecule type" value="Genomic_DNA"/>
</dbReference>
<evidence type="ECO:0000313" key="2">
    <source>
        <dbReference type="EMBL" id="VDZ96059.1"/>
    </source>
</evidence>